<feature type="compositionally biased region" description="Gly residues" evidence="1">
    <location>
        <begin position="145"/>
        <end position="170"/>
    </location>
</feature>
<evidence type="ECO:0000313" key="2">
    <source>
        <dbReference type="EMBL" id="CAB4123140.1"/>
    </source>
</evidence>
<dbReference type="PROSITE" id="PS50817">
    <property type="entry name" value="INTEIN_N_TER"/>
    <property type="match status" value="1"/>
</dbReference>
<sequence>MLVREVTDQDPTGRFTSDITWMQITPATTVGGDITVVAPRWTYVDNIFYPPQYGNATVYIQSGAQFSNLVSFTGNAFINGDGVIDDSCWLPLAVVNVSATNSTAHFVSYSSHIFDVALNVGNSIVYINSPINSFSGGGEFVNGGGGNGNGTNTGGGGGGGPAAGTGGSGNRGDKGSTDGSPVDNLGSGNNACFTPDTKVSMSDGSYKSINEINVGDTLMGDNGVVTVINKWVGIGNYVLVDFNKKGYFITSNHPVLTDNGWGSVDVALFAATEPQTYLRVLQANGNRPLVTVKIGTKLATWFNGTVVYETLHSMDLMPPIDIEVYNLNVTGDDRYIANGYIVHNK</sequence>
<evidence type="ECO:0000256" key="1">
    <source>
        <dbReference type="SAM" id="MobiDB-lite"/>
    </source>
</evidence>
<accession>A0A6J5KSY2</accession>
<organism evidence="2">
    <name type="scientific">uncultured Caudovirales phage</name>
    <dbReference type="NCBI Taxonomy" id="2100421"/>
    <lineage>
        <taxon>Viruses</taxon>
        <taxon>Duplodnaviria</taxon>
        <taxon>Heunggongvirae</taxon>
        <taxon>Uroviricota</taxon>
        <taxon>Caudoviricetes</taxon>
        <taxon>Peduoviridae</taxon>
        <taxon>Maltschvirus</taxon>
        <taxon>Maltschvirus maltsch</taxon>
    </lineage>
</organism>
<dbReference type="EMBL" id="LR796167">
    <property type="protein sequence ID" value="CAB4123140.1"/>
    <property type="molecule type" value="Genomic_DNA"/>
</dbReference>
<dbReference type="GO" id="GO:0016539">
    <property type="term" value="P:intein-mediated protein splicing"/>
    <property type="evidence" value="ECO:0007669"/>
    <property type="project" value="InterPro"/>
</dbReference>
<dbReference type="InterPro" id="IPR030934">
    <property type="entry name" value="Intein_C"/>
</dbReference>
<gene>
    <name evidence="2" type="ORF">UFOVP29_299</name>
</gene>
<feature type="region of interest" description="Disordered" evidence="1">
    <location>
        <begin position="145"/>
        <end position="189"/>
    </location>
</feature>
<protein>
    <submittedName>
        <fullName evidence="2">Hint domain containing protein</fullName>
    </submittedName>
</protein>
<dbReference type="SUPFAM" id="SSF51294">
    <property type="entry name" value="Hedgehog/intein (Hint) domain"/>
    <property type="match status" value="1"/>
</dbReference>
<dbReference type="PROSITE" id="PS50818">
    <property type="entry name" value="INTEIN_C_TER"/>
    <property type="match status" value="1"/>
</dbReference>
<dbReference type="InterPro" id="IPR006141">
    <property type="entry name" value="Intein_N"/>
</dbReference>
<proteinExistence type="predicted"/>
<dbReference type="CDD" id="cd00081">
    <property type="entry name" value="Hint"/>
    <property type="match status" value="1"/>
</dbReference>
<dbReference type="Gene3D" id="2.170.16.10">
    <property type="entry name" value="Hedgehog/Intein (Hint) domain"/>
    <property type="match status" value="1"/>
</dbReference>
<dbReference type="InterPro" id="IPR036844">
    <property type="entry name" value="Hint_dom_sf"/>
</dbReference>
<reference evidence="2" key="1">
    <citation type="submission" date="2020-04" db="EMBL/GenBank/DDBJ databases">
        <authorList>
            <person name="Chiriac C."/>
            <person name="Salcher M."/>
            <person name="Ghai R."/>
            <person name="Kavagutti S V."/>
        </authorList>
    </citation>
    <scope>NUCLEOTIDE SEQUENCE</scope>
</reference>
<name>A0A6J5KSY2_9CAUD</name>